<dbReference type="PIRSF" id="PIRSF037536">
    <property type="entry name" value="WD_repeat_p35"/>
    <property type="match status" value="1"/>
</dbReference>
<dbReference type="Pfam" id="PF24797">
    <property type="entry name" value="Beta-prop_WDR35_TULP_N"/>
    <property type="match status" value="1"/>
</dbReference>
<dbReference type="Gene3D" id="1.25.40.470">
    <property type="match status" value="1"/>
</dbReference>
<dbReference type="InterPro" id="IPR057979">
    <property type="entry name" value="TPR_IFT121"/>
</dbReference>
<evidence type="ECO:0000256" key="9">
    <source>
        <dbReference type="PROSITE-ProRule" id="PRU00221"/>
    </source>
</evidence>
<dbReference type="Pfam" id="PF25768">
    <property type="entry name" value="TPR_IFT121"/>
    <property type="match status" value="1"/>
</dbReference>
<keyword evidence="6" id="KW-0969">Cilium</keyword>
<keyword evidence="3 9" id="KW-0853">WD repeat</keyword>
<dbReference type="InterPro" id="IPR017233">
    <property type="entry name" value="WDR35"/>
</dbReference>
<feature type="domain" description="IFT121-like TPR repeats" evidence="14">
    <location>
        <begin position="1138"/>
        <end position="1236"/>
    </location>
</feature>
<dbReference type="InterPro" id="IPR056157">
    <property type="entry name" value="TPR_IFT80_172_dom"/>
</dbReference>
<sequence length="1302" mass="148890">MFSYLSKKITTQNNKKLKSVSWSKEHGYIACGGEDGLLKILKLEVQNDNKLKGLAAQTNLVMNQNLKGHTGDVQVITWNEKFRKITSSDRNGLIIVWILYKGAWYEEMINNRNKSSVQDMKWDPEGQRICIVYEDGAAIVGSVDGNRIWGKELKCGSLTSVEWSPDGNILLFGLLTGEVCVYDSCGNFLSKISMYCLNNIHGAIRLVGLEWYKGDKGHATRLLPSLVVCYDIGRCQIMKNHDDPDPVLLDTGIQITCSCWNEDGSMLAVAGTQKCNQASSSPISKSNDRDVNVVQFYSPLGDHLRTLCLPGKCLTACSWEGNGSLRLALAVDSFVYFANLRPYYKWAYSSTTNTIIYSYSRQHTFDMSVVFWNLKTNKTKVISVRHLIHICAAEEYVCLVCKLNDSSQGVLLTLCTALGVALESKRVQFEPMQTMMTGNQVILINKSFLYAWQYFTPKQILELGSTFTGATATTTSILRQRDGIERLYHIDKISMKSLSTSLEDDMPSSVLQTGIDWSILKQTETSDPICTLTISHSTRRLFIARDSGLIQLHRLPDLYLEMKFQTDDNRPYRIYVNCDATCLAVIDESGILRLHLIPDSYNNLPSSVKFQDIDNFIRKDVWDVKFEEDNPHMFAIMEKTRMYIFDGLQAEPAVQTSTFLYEFKDLEVQGILLDELVGAADQPNEEFLLKTPIKKVRDFKQILEKDGFEKAAEFITNNPHVQLRRLLIEACLEKQDLDMAELQFVHLQEYSGIQFIKKLRNIQSKLIRKAEISAYFKRYDEAETLLLKNDRPDLAVELRKRLGDWFRVAQLTKDTGILVKDIEQAEIWNAMGDHFFSQMLWDKAASYYRQGDDLIKFAECLYQMEDYQAIERLIEEMPEGHKALYDFGLRFASLGMIQQAVFALLKCNRRKEAIDICLRLNHWRVAYELAKRLDTQDNENQQQQQQQQPQHLYLKQQQKKIDNSLSQTINHFIEQGRIIQAVELYKRAGRFLEAAELLYKEAQKAKLSPNVPPLHMKKLYVLFGLLMEQYYEQSKQQVSVKPRNPTCGEGVLMASSALAGLLLAEQEHTSLNYEDVNSLDTQGKKQNGSIFNKESDILENSKITEGNRNKLSAEKGDTSGKTNLQLMTKSTEISRLIDQPWRGAEAYHYAMLAEKQLYTGSINRALRTAQLLKDYEDILDPCKIYSLIALCSIYAKCFATCSKAFIKLENLTDISQIEQNTIKELAVDIFSKYPPTNEQQNTMEFPEMDSMLESETKIPICIVTGQPVTDYQFWMCPTCKHCAYEHEITRLQNCPLCHFPVQ</sequence>
<keyword evidence="7" id="KW-0206">Cytoskeleton</keyword>
<dbReference type="PANTHER" id="PTHR12764:SF5">
    <property type="entry name" value="LD29485P"/>
    <property type="match status" value="1"/>
</dbReference>
<evidence type="ECO:0000256" key="7">
    <source>
        <dbReference type="ARBA" id="ARBA00023212"/>
    </source>
</evidence>
<dbReference type="Pfam" id="PF25170">
    <property type="entry name" value="TPR_WDR35"/>
    <property type="match status" value="1"/>
</dbReference>
<evidence type="ECO:0000313" key="15">
    <source>
        <dbReference type="Proteomes" id="UP000050795"/>
    </source>
</evidence>
<evidence type="ECO:0000259" key="14">
    <source>
        <dbReference type="Pfam" id="PF25768"/>
    </source>
</evidence>
<dbReference type="InterPro" id="IPR036322">
    <property type="entry name" value="WD40_repeat_dom_sf"/>
</dbReference>
<dbReference type="PANTHER" id="PTHR12764">
    <property type="entry name" value="WD REPEAT DOMAIN-RELATED"/>
    <property type="match status" value="1"/>
</dbReference>
<keyword evidence="4" id="KW-0677">Repeat</keyword>
<keyword evidence="2" id="KW-0963">Cytoplasm</keyword>
<comment type="subcellular location">
    <subcellularLocation>
        <location evidence="1">Cytoplasm</location>
        <location evidence="1">Cytoskeleton</location>
        <location evidence="1">Cilium basal body</location>
    </subcellularLocation>
</comment>
<dbReference type="GO" id="GO:0097730">
    <property type="term" value="C:non-motile cilium"/>
    <property type="evidence" value="ECO:0007669"/>
    <property type="project" value="TreeGrafter"/>
</dbReference>
<dbReference type="PROSITE" id="PS50082">
    <property type="entry name" value="WD_REPEATS_2"/>
    <property type="match status" value="1"/>
</dbReference>
<evidence type="ECO:0000259" key="11">
    <source>
        <dbReference type="Pfam" id="PF23387"/>
    </source>
</evidence>
<keyword evidence="8" id="KW-0966">Cell projection</keyword>
<evidence type="ECO:0000256" key="8">
    <source>
        <dbReference type="ARBA" id="ARBA00023273"/>
    </source>
</evidence>
<feature type="domain" description="IFT121/TULP4 N-terminal" evidence="13">
    <location>
        <begin position="1"/>
        <end position="341"/>
    </location>
</feature>
<evidence type="ECO:0000259" key="13">
    <source>
        <dbReference type="Pfam" id="PF24797"/>
    </source>
</evidence>
<dbReference type="Proteomes" id="UP000050795">
    <property type="component" value="Unassembled WGS sequence"/>
</dbReference>
<dbReference type="SMART" id="SM00320">
    <property type="entry name" value="WD40"/>
    <property type="match status" value="6"/>
</dbReference>
<evidence type="ECO:0000256" key="2">
    <source>
        <dbReference type="ARBA" id="ARBA00022490"/>
    </source>
</evidence>
<dbReference type="WBParaSite" id="TREG1_58620.2">
    <property type="protein sequence ID" value="TREG1_58620.2"/>
    <property type="gene ID" value="TREG1_58620"/>
</dbReference>
<evidence type="ECO:0008006" key="17">
    <source>
        <dbReference type="Google" id="ProtNLM"/>
    </source>
</evidence>
<dbReference type="Gene3D" id="2.130.10.10">
    <property type="entry name" value="YVTN repeat-like/Quinoprotein amine dehydrogenase"/>
    <property type="match status" value="2"/>
</dbReference>
<feature type="domain" description="IFT80/172/WDR35 TPR" evidence="11">
    <location>
        <begin position="731"/>
        <end position="812"/>
    </location>
</feature>
<dbReference type="GO" id="GO:0030991">
    <property type="term" value="C:intraciliary transport particle A"/>
    <property type="evidence" value="ECO:0007669"/>
    <property type="project" value="TreeGrafter"/>
</dbReference>
<evidence type="ECO:0000256" key="4">
    <source>
        <dbReference type="ARBA" id="ARBA00022737"/>
    </source>
</evidence>
<reference evidence="16" key="2">
    <citation type="submission" date="2023-11" db="UniProtKB">
        <authorList>
            <consortium name="WormBaseParasite"/>
        </authorList>
    </citation>
    <scope>IDENTIFICATION</scope>
</reference>
<dbReference type="InterPro" id="IPR001680">
    <property type="entry name" value="WD40_rpt"/>
</dbReference>
<evidence type="ECO:0000313" key="16">
    <source>
        <dbReference type="WBParaSite" id="TREG1_58620.2"/>
    </source>
</evidence>
<evidence type="ECO:0000259" key="12">
    <source>
        <dbReference type="Pfam" id="PF23390"/>
    </source>
</evidence>
<dbReference type="SUPFAM" id="SSF48452">
    <property type="entry name" value="TPR-like"/>
    <property type="match status" value="1"/>
</dbReference>
<name>A0AA85K6W8_TRIRE</name>
<feature type="domain" description="IFT121-like zinc finger" evidence="10">
    <location>
        <begin position="1259"/>
        <end position="1301"/>
    </location>
</feature>
<dbReference type="InterPro" id="IPR015943">
    <property type="entry name" value="WD40/YVTN_repeat-like_dom_sf"/>
</dbReference>
<evidence type="ECO:0000256" key="6">
    <source>
        <dbReference type="ARBA" id="ARBA00023069"/>
    </source>
</evidence>
<evidence type="ECO:0000256" key="3">
    <source>
        <dbReference type="ARBA" id="ARBA00022574"/>
    </source>
</evidence>
<dbReference type="InterPro" id="IPR039857">
    <property type="entry name" value="Ift122/121"/>
</dbReference>
<protein>
    <recommendedName>
        <fullName evidence="17">WD_REPEATS_REGION domain-containing protein</fullName>
    </recommendedName>
</protein>
<dbReference type="SUPFAM" id="SSF50978">
    <property type="entry name" value="WD40 repeat-like"/>
    <property type="match status" value="2"/>
</dbReference>
<evidence type="ECO:0000256" key="1">
    <source>
        <dbReference type="ARBA" id="ARBA00004120"/>
    </source>
</evidence>
<dbReference type="InterPro" id="IPR057361">
    <property type="entry name" value="TPR_WDR35"/>
</dbReference>
<evidence type="ECO:0000259" key="10">
    <source>
        <dbReference type="Pfam" id="PF23145"/>
    </source>
</evidence>
<dbReference type="InterPro" id="IPR011990">
    <property type="entry name" value="TPR-like_helical_dom_sf"/>
</dbReference>
<dbReference type="GO" id="GO:1905515">
    <property type="term" value="P:non-motile cilium assembly"/>
    <property type="evidence" value="ECO:0007669"/>
    <property type="project" value="TreeGrafter"/>
</dbReference>
<feature type="repeat" description="WD" evidence="9">
    <location>
        <begin position="66"/>
        <end position="97"/>
    </location>
</feature>
<organism evidence="15 16">
    <name type="scientific">Trichobilharzia regenti</name>
    <name type="common">Nasal bird schistosome</name>
    <dbReference type="NCBI Taxonomy" id="157069"/>
    <lineage>
        <taxon>Eukaryota</taxon>
        <taxon>Metazoa</taxon>
        <taxon>Spiralia</taxon>
        <taxon>Lophotrochozoa</taxon>
        <taxon>Platyhelminthes</taxon>
        <taxon>Trematoda</taxon>
        <taxon>Digenea</taxon>
        <taxon>Strigeidida</taxon>
        <taxon>Schistosomatoidea</taxon>
        <taxon>Schistosomatidae</taxon>
        <taxon>Trichobilharzia</taxon>
    </lineage>
</organism>
<accession>A0AA85K6W8</accession>
<feature type="domain" description="IFT121 second beta-propeller" evidence="12">
    <location>
        <begin position="346"/>
        <end position="690"/>
    </location>
</feature>
<reference evidence="15" key="1">
    <citation type="submission" date="2022-06" db="EMBL/GenBank/DDBJ databases">
        <authorList>
            <person name="Berger JAMES D."/>
            <person name="Berger JAMES D."/>
        </authorList>
    </citation>
    <scope>NUCLEOTIDE SEQUENCE [LARGE SCALE GENOMIC DNA]</scope>
</reference>
<proteinExistence type="predicted"/>
<dbReference type="InterPro" id="IPR056158">
    <property type="entry name" value="Beta-prop_IFT121_2nd"/>
</dbReference>
<dbReference type="Pfam" id="PF23145">
    <property type="entry name" value="Zf_2nd_IFT121"/>
    <property type="match status" value="1"/>
</dbReference>
<dbReference type="Pfam" id="PF23387">
    <property type="entry name" value="TPR_IFT80_172"/>
    <property type="match status" value="1"/>
</dbReference>
<evidence type="ECO:0000256" key="5">
    <source>
        <dbReference type="ARBA" id="ARBA00022794"/>
    </source>
</evidence>
<dbReference type="Pfam" id="PF23390">
    <property type="entry name" value="Beta-prop_WDR35_2nd"/>
    <property type="match status" value="1"/>
</dbReference>
<keyword evidence="15" id="KW-1185">Reference proteome</keyword>
<dbReference type="InterPro" id="IPR056170">
    <property type="entry name" value="Znf_IFT121-like"/>
</dbReference>
<dbReference type="InterPro" id="IPR056159">
    <property type="entry name" value="Beta-prop_IFT121_TULP_N"/>
</dbReference>
<dbReference type="GO" id="GO:0061512">
    <property type="term" value="P:protein localization to cilium"/>
    <property type="evidence" value="ECO:0007669"/>
    <property type="project" value="TreeGrafter"/>
</dbReference>
<keyword evidence="5" id="KW-0970">Cilium biogenesis/degradation</keyword>
<dbReference type="GO" id="GO:0035721">
    <property type="term" value="P:intraciliary retrograde transport"/>
    <property type="evidence" value="ECO:0007669"/>
    <property type="project" value="TreeGrafter"/>
</dbReference>